<sequence>MYTFDKKVQFYQQRHQQESNCKIVISLTVDFKAQEIAKNLGIEVYSSARDGEVS</sequence>
<organism evidence="1 2">
    <name type="scientific">Microcystis aeruginosa PCC 9443</name>
    <dbReference type="NCBI Taxonomy" id="1160281"/>
    <lineage>
        <taxon>Bacteria</taxon>
        <taxon>Bacillati</taxon>
        <taxon>Cyanobacteriota</taxon>
        <taxon>Cyanophyceae</taxon>
        <taxon>Oscillatoriophycideae</taxon>
        <taxon>Chroococcales</taxon>
        <taxon>Microcystaceae</taxon>
        <taxon>Microcystis</taxon>
    </lineage>
</organism>
<evidence type="ECO:0000313" key="1">
    <source>
        <dbReference type="EMBL" id="CCI00642.1"/>
    </source>
</evidence>
<comment type="caution">
    <text evidence="1">The sequence shown here is derived from an EMBL/GenBank/DDBJ whole genome shotgun (WGS) entry which is preliminary data.</text>
</comment>
<dbReference type="Proteomes" id="UP000003480">
    <property type="component" value="Unassembled WGS sequence"/>
</dbReference>
<name>I4FY81_MICAE</name>
<dbReference type="AlphaFoldDB" id="I4FY81"/>
<accession>I4FY81</accession>
<dbReference type="EMBL" id="CAIJ01000003">
    <property type="protein sequence ID" value="CCI00642.1"/>
    <property type="molecule type" value="Genomic_DNA"/>
</dbReference>
<gene>
    <name evidence="1" type="ORF">MICAC_1000004</name>
</gene>
<dbReference type="HOGENOM" id="CLU_3045305_0_0_3"/>
<evidence type="ECO:0000313" key="2">
    <source>
        <dbReference type="Proteomes" id="UP000003480"/>
    </source>
</evidence>
<reference evidence="1 2" key="1">
    <citation type="submission" date="2012-04" db="EMBL/GenBank/DDBJ databases">
        <authorList>
            <person name="Genoscope - CEA"/>
        </authorList>
    </citation>
    <scope>NUCLEOTIDE SEQUENCE [LARGE SCALE GENOMIC DNA]</scope>
    <source>
        <strain evidence="1 2">9443</strain>
    </source>
</reference>
<proteinExistence type="predicted"/>
<protein>
    <submittedName>
        <fullName evidence="1">Uncharacterized protein</fullName>
    </submittedName>
</protein>